<dbReference type="CDD" id="cd06260">
    <property type="entry name" value="DUF820-like"/>
    <property type="match status" value="1"/>
</dbReference>
<dbReference type="InterPro" id="IPR011335">
    <property type="entry name" value="Restrct_endonuc-II-like"/>
</dbReference>
<reference evidence="2 3" key="1">
    <citation type="submission" date="2015-08" db="EMBL/GenBank/DDBJ databases">
        <authorList>
            <person name="Babu N.S."/>
            <person name="Beckwith C.J."/>
            <person name="Beseler K.G."/>
            <person name="Brison A."/>
            <person name="Carone J.V."/>
            <person name="Caskin T.P."/>
            <person name="Diamond M."/>
            <person name="Durham M.E."/>
            <person name="Foxe J.M."/>
            <person name="Go M."/>
            <person name="Henderson B.A."/>
            <person name="Jones I.B."/>
            <person name="McGettigan J.A."/>
            <person name="Micheletti S.J."/>
            <person name="Nasrallah M.E."/>
            <person name="Ortiz D."/>
            <person name="Piller C.R."/>
            <person name="Privatt S.R."/>
            <person name="Schneider S.L."/>
            <person name="Sharp S."/>
            <person name="Smith T.C."/>
            <person name="Stanton J.D."/>
            <person name="Ullery H.E."/>
            <person name="Wilson R.J."/>
            <person name="Serrano M.G."/>
            <person name="Buck G."/>
            <person name="Lee V."/>
            <person name="Wang Y."/>
            <person name="Carvalho R."/>
            <person name="Voegtly L."/>
            <person name="Shi R."/>
            <person name="Duckworth R."/>
            <person name="Johnson A."/>
            <person name="Loviza R."/>
            <person name="Walstead R."/>
            <person name="Shah Z."/>
            <person name="Kiflezghi M."/>
            <person name="Wade K."/>
            <person name="Ball S.L."/>
            <person name="Bradley K.W."/>
            <person name="Asai D.J."/>
            <person name="Bowman C.A."/>
            <person name="Russell D.A."/>
            <person name="Pope W.H."/>
            <person name="Jacobs-Sera D."/>
            <person name="Hendrix R.W."/>
            <person name="Hatfull G.F."/>
        </authorList>
    </citation>
    <scope>NUCLEOTIDE SEQUENCE [LARGE SCALE GENOMIC DNA]</scope>
    <source>
        <strain evidence="2 3">DSM 27648</strain>
    </source>
</reference>
<dbReference type="AlphaFoldDB" id="A0A0K1PUQ9"/>
<dbReference type="Proteomes" id="UP000064967">
    <property type="component" value="Chromosome"/>
</dbReference>
<dbReference type="InterPro" id="IPR008538">
    <property type="entry name" value="Uma2"/>
</dbReference>
<dbReference type="InterPro" id="IPR012296">
    <property type="entry name" value="Nuclease_put_TT1808"/>
</dbReference>
<proteinExistence type="predicted"/>
<sequence>MAREGRELMRSGGDLEAKGYVRRVMADPVRRRATYEDVLAAPENLVAQVIDGELHLHPRPRRRHLRAASTVGGFLSGAFDSGVSGPGGWGVLHEPELHLGSEPDIVVPDLAAWREDRYPGDVDDDSPFFTVAPDWICELLSESTARLDRMKKVPIYAREKVRHVWIVDPRDRTIEVFRLEGAGDALVGTFGGEDEAFALEPFDAVPIPPHCFWGRRTSKT</sequence>
<dbReference type="Pfam" id="PF05685">
    <property type="entry name" value="Uma2"/>
    <property type="match status" value="1"/>
</dbReference>
<feature type="domain" description="Putative restriction endonuclease" evidence="1">
    <location>
        <begin position="43"/>
        <end position="193"/>
    </location>
</feature>
<dbReference type="EMBL" id="CP012333">
    <property type="protein sequence ID" value="AKU96869.1"/>
    <property type="molecule type" value="Genomic_DNA"/>
</dbReference>
<protein>
    <recommendedName>
        <fullName evidence="1">Putative restriction endonuclease domain-containing protein</fullName>
    </recommendedName>
</protein>
<keyword evidence="3" id="KW-1185">Reference proteome</keyword>
<name>A0A0K1PUQ9_9BACT</name>
<evidence type="ECO:0000259" key="1">
    <source>
        <dbReference type="Pfam" id="PF05685"/>
    </source>
</evidence>
<dbReference type="KEGG" id="llu:AKJ09_03533"/>
<dbReference type="STRING" id="1391654.AKJ09_03533"/>
<evidence type="ECO:0000313" key="2">
    <source>
        <dbReference type="EMBL" id="AKU96869.1"/>
    </source>
</evidence>
<evidence type="ECO:0000313" key="3">
    <source>
        <dbReference type="Proteomes" id="UP000064967"/>
    </source>
</evidence>
<organism evidence="2 3">
    <name type="scientific">Labilithrix luteola</name>
    <dbReference type="NCBI Taxonomy" id="1391654"/>
    <lineage>
        <taxon>Bacteria</taxon>
        <taxon>Pseudomonadati</taxon>
        <taxon>Myxococcota</taxon>
        <taxon>Polyangia</taxon>
        <taxon>Polyangiales</taxon>
        <taxon>Labilitrichaceae</taxon>
        <taxon>Labilithrix</taxon>
    </lineage>
</organism>
<dbReference type="PANTHER" id="PTHR34107">
    <property type="entry name" value="SLL0198 PROTEIN-RELATED"/>
    <property type="match status" value="1"/>
</dbReference>
<accession>A0A0K1PUQ9</accession>
<dbReference type="SUPFAM" id="SSF52980">
    <property type="entry name" value="Restriction endonuclease-like"/>
    <property type="match status" value="1"/>
</dbReference>
<dbReference type="Gene3D" id="3.90.1570.10">
    <property type="entry name" value="tt1808, chain A"/>
    <property type="match status" value="1"/>
</dbReference>
<gene>
    <name evidence="2" type="ORF">AKJ09_03533</name>
</gene>
<dbReference type="PANTHER" id="PTHR34107:SF4">
    <property type="entry name" value="SLL1222 PROTEIN"/>
    <property type="match status" value="1"/>
</dbReference>